<gene>
    <name evidence="3" type="ORF">ACFFJC_05205</name>
</gene>
<feature type="transmembrane region" description="Helical" evidence="2">
    <location>
        <begin position="29"/>
        <end position="46"/>
    </location>
</feature>
<evidence type="ECO:0000313" key="3">
    <source>
        <dbReference type="EMBL" id="MFC0203670.1"/>
    </source>
</evidence>
<organism evidence="3 4">
    <name type="scientific">Novosphingobium soli</name>
    <dbReference type="NCBI Taxonomy" id="574956"/>
    <lineage>
        <taxon>Bacteria</taxon>
        <taxon>Pseudomonadati</taxon>
        <taxon>Pseudomonadota</taxon>
        <taxon>Alphaproteobacteria</taxon>
        <taxon>Sphingomonadales</taxon>
        <taxon>Sphingomonadaceae</taxon>
        <taxon>Novosphingobium</taxon>
    </lineage>
</organism>
<reference evidence="3 4" key="1">
    <citation type="submission" date="2024-09" db="EMBL/GenBank/DDBJ databases">
        <authorList>
            <person name="Sun Q."/>
            <person name="Mori K."/>
        </authorList>
    </citation>
    <scope>NUCLEOTIDE SEQUENCE [LARGE SCALE GENOMIC DNA]</scope>
    <source>
        <strain evidence="3 4">CCM 7706</strain>
    </source>
</reference>
<name>A0ABV6CSG1_9SPHN</name>
<keyword evidence="2" id="KW-1133">Transmembrane helix</keyword>
<keyword evidence="2" id="KW-0812">Transmembrane</keyword>
<dbReference type="EMBL" id="JBHLWK010000008">
    <property type="protein sequence ID" value="MFC0203670.1"/>
    <property type="molecule type" value="Genomic_DNA"/>
</dbReference>
<feature type="region of interest" description="Disordered" evidence="1">
    <location>
        <begin position="1"/>
        <end position="22"/>
    </location>
</feature>
<proteinExistence type="predicted"/>
<keyword evidence="2" id="KW-0472">Membrane</keyword>
<protein>
    <recommendedName>
        <fullName evidence="5">DUF2946 domain-containing protein</fullName>
    </recommendedName>
</protein>
<accession>A0ABV6CSG1</accession>
<keyword evidence="4" id="KW-1185">Reference proteome</keyword>
<evidence type="ECO:0000256" key="2">
    <source>
        <dbReference type="SAM" id="Phobius"/>
    </source>
</evidence>
<evidence type="ECO:0008006" key="5">
    <source>
        <dbReference type="Google" id="ProtNLM"/>
    </source>
</evidence>
<sequence>MATAAETRAGDKAGRGPGRVGQPSRWKRNLVLVLVLVLAGGLAWAWQGLREEALVGGSYGAQVGCVCRFVSARPLASCEADLAAAQMKGAARLVSLSEATGRRSITASVPLLASQSADFDPRRGCRVQPWQD</sequence>
<dbReference type="Proteomes" id="UP001589798">
    <property type="component" value="Unassembled WGS sequence"/>
</dbReference>
<evidence type="ECO:0000313" key="4">
    <source>
        <dbReference type="Proteomes" id="UP001589798"/>
    </source>
</evidence>
<evidence type="ECO:0000256" key="1">
    <source>
        <dbReference type="SAM" id="MobiDB-lite"/>
    </source>
</evidence>
<comment type="caution">
    <text evidence="3">The sequence shown here is derived from an EMBL/GenBank/DDBJ whole genome shotgun (WGS) entry which is preliminary data.</text>
</comment>
<dbReference type="RefSeq" id="WP_379486435.1">
    <property type="nucleotide sequence ID" value="NZ_JBHLWK010000008.1"/>
</dbReference>